<protein>
    <submittedName>
        <fullName evidence="1">Uncharacterized protein</fullName>
    </submittedName>
</protein>
<proteinExistence type="predicted"/>
<dbReference type="EMBL" id="BK015645">
    <property type="protein sequence ID" value="DAE17753.1"/>
    <property type="molecule type" value="Genomic_DNA"/>
</dbReference>
<accession>A0A8S5QG19</accession>
<sequence>MKPEELIKVIIQKEREIIGLNQMLVKSIKAELVELFSFRTSTDFENAKEQIEMIFQKKGFSDYKEEPAYQELVEWINKKEQNIVYEKV</sequence>
<organism evidence="1">
    <name type="scientific">Myoviridae sp. ctn8H20</name>
    <dbReference type="NCBI Taxonomy" id="2825169"/>
    <lineage>
        <taxon>Viruses</taxon>
        <taxon>Duplodnaviria</taxon>
        <taxon>Heunggongvirae</taxon>
        <taxon>Uroviricota</taxon>
        <taxon>Caudoviricetes</taxon>
    </lineage>
</organism>
<evidence type="ECO:0000313" key="1">
    <source>
        <dbReference type="EMBL" id="DAE17753.1"/>
    </source>
</evidence>
<name>A0A8S5QG19_9CAUD</name>
<reference evidence="1" key="1">
    <citation type="journal article" date="2021" name="Proc. Natl. Acad. Sci. U.S.A.">
        <title>A Catalog of Tens of Thousands of Viruses from Human Metagenomes Reveals Hidden Associations with Chronic Diseases.</title>
        <authorList>
            <person name="Tisza M.J."/>
            <person name="Buck C.B."/>
        </authorList>
    </citation>
    <scope>NUCLEOTIDE SEQUENCE</scope>
    <source>
        <strain evidence="1">Ctn8H20</strain>
    </source>
</reference>